<protein>
    <submittedName>
        <fullName evidence="1">Uncharacterized protein</fullName>
    </submittedName>
</protein>
<sequence>MWCILYPKFFLLQAFILKNFKKIQINQNFFTAHDVSVNPVYQSHK</sequence>
<gene>
    <name evidence="1" type="ORF">EJK54_2041</name>
</gene>
<evidence type="ECO:0000313" key="2">
    <source>
        <dbReference type="Proteomes" id="UP000268436"/>
    </source>
</evidence>
<proteinExistence type="predicted"/>
<comment type="caution">
    <text evidence="1">The sequence shown here is derived from an EMBL/GenBank/DDBJ whole genome shotgun (WGS) entry which is preliminary data.</text>
</comment>
<name>A0ABY0BLB4_MORCA</name>
<keyword evidence="2" id="KW-1185">Reference proteome</keyword>
<reference evidence="1 2" key="1">
    <citation type="submission" date="2018-12" db="EMBL/GenBank/DDBJ databases">
        <title>Persistence of Moraxella catarrhalis in Chronic Obstructive Pulmonary Disease and Regulation of the Hag/MID Adhesin.</title>
        <authorList>
            <person name="Murphy T."/>
            <person name="Zhao X."/>
            <person name="Vyas G."/>
            <person name="Aluvathingal J."/>
            <person name="Nadendla S."/>
            <person name="Tallon L."/>
            <person name="Tettelin H."/>
        </authorList>
    </citation>
    <scope>NUCLEOTIDE SEQUENCE [LARGE SCALE GENOMIC DNA]</scope>
    <source>
        <strain evidence="1 2">173P27B1</strain>
    </source>
</reference>
<dbReference type="EMBL" id="RYER01000005">
    <property type="protein sequence ID" value="RUO17345.1"/>
    <property type="molecule type" value="Genomic_DNA"/>
</dbReference>
<organism evidence="1 2">
    <name type="scientific">Moraxella catarrhalis</name>
    <name type="common">Branhamella catarrhalis</name>
    <dbReference type="NCBI Taxonomy" id="480"/>
    <lineage>
        <taxon>Bacteria</taxon>
        <taxon>Pseudomonadati</taxon>
        <taxon>Pseudomonadota</taxon>
        <taxon>Gammaproteobacteria</taxon>
        <taxon>Moraxellales</taxon>
        <taxon>Moraxellaceae</taxon>
        <taxon>Moraxella</taxon>
    </lineage>
</organism>
<accession>A0ABY0BLB4</accession>
<dbReference type="Proteomes" id="UP000268436">
    <property type="component" value="Unassembled WGS sequence"/>
</dbReference>
<evidence type="ECO:0000313" key="1">
    <source>
        <dbReference type="EMBL" id="RUO17345.1"/>
    </source>
</evidence>